<evidence type="ECO:0000313" key="2">
    <source>
        <dbReference type="EMBL" id="KXS15615.1"/>
    </source>
</evidence>
<dbReference type="CDD" id="cd09917">
    <property type="entry name" value="F-box_SF"/>
    <property type="match status" value="1"/>
</dbReference>
<feature type="domain" description="F-box" evidence="1">
    <location>
        <begin position="6"/>
        <end position="52"/>
    </location>
</feature>
<proteinExistence type="predicted"/>
<gene>
    <name evidence="2" type="ORF">M427DRAFT_56684</name>
</gene>
<dbReference type="InterPro" id="IPR036047">
    <property type="entry name" value="F-box-like_dom_sf"/>
</dbReference>
<dbReference type="SUPFAM" id="SSF81383">
    <property type="entry name" value="F-box domain"/>
    <property type="match status" value="1"/>
</dbReference>
<dbReference type="InterPro" id="IPR001810">
    <property type="entry name" value="F-box_dom"/>
</dbReference>
<sequence length="165" mass="18429">MSSSKHTQLLHLPLETLQRILSHLATDFLVTLSQTSRAARSVVVDLPTWTNHHLTVEVRKLTSSRFESAIRRAITAPRWIVFNNDAPAFIRNATSINLDRIYLPIDVSLILHILDTFTSLRDASFIGCLKSGMNFVRAAPTTPGRAAPWAQHLKRLDLSDSECGS</sequence>
<dbReference type="EMBL" id="KQ965761">
    <property type="protein sequence ID" value="KXS15615.1"/>
    <property type="molecule type" value="Genomic_DNA"/>
</dbReference>
<dbReference type="Pfam" id="PF00646">
    <property type="entry name" value="F-box"/>
    <property type="match status" value="1"/>
</dbReference>
<evidence type="ECO:0000259" key="1">
    <source>
        <dbReference type="PROSITE" id="PS50181"/>
    </source>
</evidence>
<reference evidence="2 3" key="1">
    <citation type="journal article" date="2015" name="Genome Biol. Evol.">
        <title>Phylogenomic analyses indicate that early fungi evolved digesting cell walls of algal ancestors of land plants.</title>
        <authorList>
            <person name="Chang Y."/>
            <person name="Wang S."/>
            <person name="Sekimoto S."/>
            <person name="Aerts A.L."/>
            <person name="Choi C."/>
            <person name="Clum A."/>
            <person name="LaButti K.M."/>
            <person name="Lindquist E.A."/>
            <person name="Yee Ngan C."/>
            <person name="Ohm R.A."/>
            <person name="Salamov A.A."/>
            <person name="Grigoriev I.V."/>
            <person name="Spatafora J.W."/>
            <person name="Berbee M.L."/>
        </authorList>
    </citation>
    <scope>NUCLEOTIDE SEQUENCE [LARGE SCALE GENOMIC DNA]</scope>
    <source>
        <strain evidence="2 3">JEL478</strain>
    </source>
</reference>
<name>A0A139AGN9_GONPJ</name>
<protein>
    <recommendedName>
        <fullName evidence="1">F-box domain-containing protein</fullName>
    </recommendedName>
</protein>
<evidence type="ECO:0000313" key="3">
    <source>
        <dbReference type="Proteomes" id="UP000070544"/>
    </source>
</evidence>
<dbReference type="Proteomes" id="UP000070544">
    <property type="component" value="Unassembled WGS sequence"/>
</dbReference>
<dbReference type="PROSITE" id="PS50181">
    <property type="entry name" value="FBOX"/>
    <property type="match status" value="1"/>
</dbReference>
<dbReference type="InterPro" id="IPR032675">
    <property type="entry name" value="LRR_dom_sf"/>
</dbReference>
<dbReference type="AlphaFoldDB" id="A0A139AGN9"/>
<organism evidence="2 3">
    <name type="scientific">Gonapodya prolifera (strain JEL478)</name>
    <name type="common">Monoblepharis prolifera</name>
    <dbReference type="NCBI Taxonomy" id="1344416"/>
    <lineage>
        <taxon>Eukaryota</taxon>
        <taxon>Fungi</taxon>
        <taxon>Fungi incertae sedis</taxon>
        <taxon>Chytridiomycota</taxon>
        <taxon>Chytridiomycota incertae sedis</taxon>
        <taxon>Monoblepharidomycetes</taxon>
        <taxon>Monoblepharidales</taxon>
        <taxon>Gonapodyaceae</taxon>
        <taxon>Gonapodya</taxon>
    </lineage>
</organism>
<dbReference type="SMART" id="SM00256">
    <property type="entry name" value="FBOX"/>
    <property type="match status" value="1"/>
</dbReference>
<accession>A0A139AGN9</accession>
<dbReference type="Gene3D" id="3.80.10.10">
    <property type="entry name" value="Ribonuclease Inhibitor"/>
    <property type="match status" value="1"/>
</dbReference>
<keyword evidence="3" id="KW-1185">Reference proteome</keyword>